<protein>
    <submittedName>
        <fullName evidence="3">Right-handed parallel beta-helix repeat-containing protein</fullName>
    </submittedName>
</protein>
<keyword evidence="1" id="KW-0732">Signal</keyword>
<accession>A0ABV6YLR8</accession>
<evidence type="ECO:0000313" key="3">
    <source>
        <dbReference type="EMBL" id="MFC1573263.1"/>
    </source>
</evidence>
<feature type="chain" id="PRO_5045572963" evidence="1">
    <location>
        <begin position="22"/>
        <end position="1219"/>
    </location>
</feature>
<organism evidence="3 4">
    <name type="scientific">Eiseniibacteriota bacterium</name>
    <dbReference type="NCBI Taxonomy" id="2212470"/>
    <lineage>
        <taxon>Bacteria</taxon>
        <taxon>Candidatus Eiseniibacteriota</taxon>
    </lineage>
</organism>
<dbReference type="SMART" id="SM00710">
    <property type="entry name" value="PbH1"/>
    <property type="match status" value="6"/>
</dbReference>
<dbReference type="EMBL" id="JBHPKH010000106">
    <property type="protein sequence ID" value="MFC1573263.1"/>
    <property type="molecule type" value="Genomic_DNA"/>
</dbReference>
<comment type="caution">
    <text evidence="3">The sequence shown here is derived from an EMBL/GenBank/DDBJ whole genome shotgun (WGS) entry which is preliminary data.</text>
</comment>
<sequence length="1219" mass="128895">MMHRCLAAVALILVMPTVAHPTTYLVTPDGTGDFPTIQAAIDAVADGDTIALADGTFTGVGNRDIDLAGKPVTVRSQSGDREACIIDCQGSAVAPHRGFHFYSGEDSTSVVEDLSIINGYVDKGGAIWCQEASRPTIHNCIFRDNEAEHRGGGVFCTATPKLSDCLFLSNTSQIAGGGLTCWADSLYHIVRCTFAENASDLGGAVSVAALGEVVMTECTMVANAGWSGGGGIRTHTTPILLSNSIIAFSTQGEAISMENSVITAQCCDIYENAGGDWVGDIADQLGIDGNIAADPIFCTSHLETPYALRDDSPCAAENNPGCSQIGAWPVGCTFGNVWIVNPEGTGDYATIQAAVNAAADGDTIALTDGTFTGPGNRDIDFAGKAIAVRSQSGDREACIIDCDGSAIAPHRGFHFYSGEDSNAVVEALSIINGYIDKGGAIWCQEYSRPTIRNCIFRDNEAEERGGGLFCTSAPKLSDCVFTSNAAQIAGGGLTCWADSLFNIVRCTFADNSADLGGAVSCATIYGVRLTDCTLVANAGWSGGAGVRANGTPIVMSNSIIAFGTQGEAMSLNNSVVTAQCSDIYGNAGGDWVGDIADQLGVNGNISEDPLLCAPDSADFTLCGDSPCASENNPGCGQIGAWGVSCDPCRPGTCCMETGECYVLTGGGCSELGGTWSDALITCDPNPCPIPTEIQVDTGGLINPEPWHDYISSPEESPIPIQAYIPDHYGDVQHVEFYYSIDDSATWVLIEDDIDGYEPWLDTIDGSVIMSGCGWSTSFVVPDSTPAGPIQFKSVAYVDTGDSVDTVEDIQERKYDPLPPSLGRSNITDFTVIDRDALGIEVTANGAAITRVIVHAVPMDPYFTKGIPGINQQDHSETHCAPTAAAQCLKYFESEGDSLVSGGLSDFRLVEALGAYMSTNQNVSGTVPSKWVGGVGEWIRDYESSYTVRYYVHYACDSVSVSSWTEADWQRIRNELELCRDVLLGVFWDDGGGHALTLNSIAYGGLADSSIHIGFKDPWTGSEETGELDPRTGHLSNLTGAGGGRGGQIGVTILVSPEEDEIAGGIEGDLLYDGPLPTPADSVTLPTEGWWFLHITLVDDSTGHAHRITNVVVYDSDMATPEDGGNEPLLYTLEPCVPNPFHAGTLISYAVPVRAQVSLNAYDVAGRRVRTLVDSDVDPGSHRLTWAGLDQEDRPLCSGIYYLKMKAAGFEKTRRVTIVR</sequence>
<dbReference type="PANTHER" id="PTHR11319:SF35">
    <property type="entry name" value="OUTER MEMBRANE PROTEIN PMPC-RELATED"/>
    <property type="match status" value="1"/>
</dbReference>
<dbReference type="Pfam" id="PF13229">
    <property type="entry name" value="Beta_helix"/>
    <property type="match status" value="2"/>
</dbReference>
<evidence type="ECO:0000256" key="1">
    <source>
        <dbReference type="SAM" id="SignalP"/>
    </source>
</evidence>
<gene>
    <name evidence="3" type="ORF">ACFL6M_06660</name>
</gene>
<dbReference type="InterPro" id="IPR012334">
    <property type="entry name" value="Pectin_lyas_fold"/>
</dbReference>
<dbReference type="InterPro" id="IPR011050">
    <property type="entry name" value="Pectin_lyase_fold/virulence"/>
</dbReference>
<proteinExistence type="predicted"/>
<dbReference type="Proteomes" id="UP001593833">
    <property type="component" value="Unassembled WGS sequence"/>
</dbReference>
<reference evidence="3 4" key="1">
    <citation type="submission" date="2024-09" db="EMBL/GenBank/DDBJ databases">
        <authorList>
            <person name="D'Angelo T."/>
        </authorList>
    </citation>
    <scope>NUCLEOTIDE SEQUENCE [LARGE SCALE GENOMIC DNA]</scope>
    <source>
        <strain evidence="3">SAG AM-320-E07</strain>
    </source>
</reference>
<dbReference type="Gene3D" id="2.160.20.10">
    <property type="entry name" value="Single-stranded right-handed beta-helix, Pectin lyase-like"/>
    <property type="match status" value="2"/>
</dbReference>
<keyword evidence="4" id="KW-1185">Reference proteome</keyword>
<dbReference type="Gene3D" id="2.60.40.4070">
    <property type="match status" value="1"/>
</dbReference>
<evidence type="ECO:0000313" key="4">
    <source>
        <dbReference type="Proteomes" id="UP001593833"/>
    </source>
</evidence>
<name>A0ABV6YLR8_UNCEI</name>
<dbReference type="PANTHER" id="PTHR11319">
    <property type="entry name" value="G PROTEIN-COUPLED RECEPTOR-RELATED"/>
    <property type="match status" value="1"/>
</dbReference>
<dbReference type="SUPFAM" id="SSF51126">
    <property type="entry name" value="Pectin lyase-like"/>
    <property type="match status" value="2"/>
</dbReference>
<dbReference type="InterPro" id="IPR039448">
    <property type="entry name" value="Beta_helix"/>
</dbReference>
<feature type="domain" description="Right handed beta helix" evidence="2">
    <location>
        <begin position="86"/>
        <end position="194"/>
    </location>
</feature>
<dbReference type="InterPro" id="IPR006626">
    <property type="entry name" value="PbH1"/>
</dbReference>
<feature type="domain" description="Right handed beta helix" evidence="2">
    <location>
        <begin position="405"/>
        <end position="508"/>
    </location>
</feature>
<evidence type="ECO:0000259" key="2">
    <source>
        <dbReference type="Pfam" id="PF13229"/>
    </source>
</evidence>
<feature type="signal peptide" evidence="1">
    <location>
        <begin position="1"/>
        <end position="21"/>
    </location>
</feature>